<dbReference type="RefSeq" id="WP_160721168.1">
    <property type="nucleotide sequence ID" value="NZ_SUMG01000008.1"/>
</dbReference>
<dbReference type="SUPFAM" id="SSF52402">
    <property type="entry name" value="Adenine nucleotide alpha hydrolases-like"/>
    <property type="match status" value="2"/>
</dbReference>
<dbReference type="InterPro" id="IPR006015">
    <property type="entry name" value="Universal_stress_UspA"/>
</dbReference>
<evidence type="ECO:0000313" key="3">
    <source>
        <dbReference type="EMBL" id="NBG88504.1"/>
    </source>
</evidence>
<evidence type="ECO:0000313" key="4">
    <source>
        <dbReference type="Proteomes" id="UP000449710"/>
    </source>
</evidence>
<sequence>MEFKKVLLCTDFSVESEKLVQTLYELKDLGLEEVIVFNVVEIDSAGSNAPSFQKQKKEALKADQRQLEKEGLKVKIDIKIGTPAKDIVKKGEEENVDLILIGSHGKGFIKRILLGSTTFDVIRLSKIPVLVEKYKGVEKDQNRTLIQNKFDKVLLPIDYSSHAMGVLEKVKGMKKIREILLVSAIEYSQTEEELTEARDKLERHLGKIRMDLFNAGFASNYIIKEGTASNNILEVAENEAVNLVILSKRGEGRIKELLIGSTATTVITNSKAPVLIFPSQEV</sequence>
<dbReference type="Gene3D" id="3.40.50.620">
    <property type="entry name" value="HUPs"/>
    <property type="match status" value="2"/>
</dbReference>
<feature type="domain" description="UspA" evidence="2">
    <location>
        <begin position="150"/>
        <end position="278"/>
    </location>
</feature>
<dbReference type="Proteomes" id="UP000449710">
    <property type="component" value="Unassembled WGS sequence"/>
</dbReference>
<organism evidence="3 4">
    <name type="scientific">Isachenkonia alkalipeptolytica</name>
    <dbReference type="NCBI Taxonomy" id="2565777"/>
    <lineage>
        <taxon>Bacteria</taxon>
        <taxon>Bacillati</taxon>
        <taxon>Bacillota</taxon>
        <taxon>Clostridia</taxon>
        <taxon>Eubacteriales</taxon>
        <taxon>Clostridiaceae</taxon>
        <taxon>Isachenkonia</taxon>
    </lineage>
</organism>
<comment type="caution">
    <text evidence="3">The sequence shown here is derived from an EMBL/GenBank/DDBJ whole genome shotgun (WGS) entry which is preliminary data.</text>
</comment>
<keyword evidence="4" id="KW-1185">Reference proteome</keyword>
<dbReference type="InterPro" id="IPR014729">
    <property type="entry name" value="Rossmann-like_a/b/a_fold"/>
</dbReference>
<dbReference type="PANTHER" id="PTHR46268:SF26">
    <property type="entry name" value="UNIVERSAL STRESS PROTEIN MJ0577"/>
    <property type="match status" value="1"/>
</dbReference>
<protein>
    <submittedName>
        <fullName evidence="3">Universal stress protein</fullName>
    </submittedName>
</protein>
<feature type="domain" description="UspA" evidence="2">
    <location>
        <begin position="3"/>
        <end position="131"/>
    </location>
</feature>
<name>A0AA43XLL4_9CLOT</name>
<accession>A0AA43XLL4</accession>
<reference evidence="3 4" key="1">
    <citation type="submission" date="2019-04" db="EMBL/GenBank/DDBJ databases">
        <title>Isachenkonia alkalipeptolytica gen. nov. sp. nov. a new anaerobic, alkiliphilic organothrophic bacterium capable to reduce synthesized ferrihydrite isolated from a soda lake.</title>
        <authorList>
            <person name="Toshchakov S.V."/>
            <person name="Zavarzina D.G."/>
            <person name="Zhilina T.N."/>
            <person name="Kostrikina N.A."/>
            <person name="Kublanov I.V."/>
        </authorList>
    </citation>
    <scope>NUCLEOTIDE SEQUENCE [LARGE SCALE GENOMIC DNA]</scope>
    <source>
        <strain evidence="3 4">Z-1701</strain>
    </source>
</reference>
<gene>
    <name evidence="3" type="ORF">ISALK_08315</name>
</gene>
<dbReference type="AlphaFoldDB" id="A0AA43XLL4"/>
<dbReference type="Pfam" id="PF00582">
    <property type="entry name" value="Usp"/>
    <property type="match status" value="2"/>
</dbReference>
<proteinExistence type="inferred from homology"/>
<comment type="similarity">
    <text evidence="1">Belongs to the universal stress protein A family.</text>
</comment>
<dbReference type="InterPro" id="IPR006016">
    <property type="entry name" value="UspA"/>
</dbReference>
<dbReference type="CDD" id="cd00293">
    <property type="entry name" value="USP-like"/>
    <property type="match status" value="2"/>
</dbReference>
<dbReference type="PANTHER" id="PTHR46268">
    <property type="entry name" value="STRESS RESPONSE PROTEIN NHAX"/>
    <property type="match status" value="1"/>
</dbReference>
<evidence type="ECO:0000256" key="1">
    <source>
        <dbReference type="ARBA" id="ARBA00008791"/>
    </source>
</evidence>
<dbReference type="PRINTS" id="PR01438">
    <property type="entry name" value="UNVRSLSTRESS"/>
</dbReference>
<dbReference type="EMBL" id="SUMG01000008">
    <property type="protein sequence ID" value="NBG88504.1"/>
    <property type="molecule type" value="Genomic_DNA"/>
</dbReference>
<evidence type="ECO:0000259" key="2">
    <source>
        <dbReference type="Pfam" id="PF00582"/>
    </source>
</evidence>